<protein>
    <submittedName>
        <fullName evidence="1 3">Uncharacterized protein</fullName>
    </submittedName>
</protein>
<evidence type="ECO:0000313" key="1">
    <source>
        <dbReference type="EMBL" id="VDP60912.1"/>
    </source>
</evidence>
<evidence type="ECO:0000313" key="3">
    <source>
        <dbReference type="WBParaSite" id="SCUD_0001613301-mRNA-1"/>
    </source>
</evidence>
<proteinExistence type="predicted"/>
<dbReference type="WBParaSite" id="SCUD_0001613301-mRNA-1">
    <property type="protein sequence ID" value="SCUD_0001613301-mRNA-1"/>
    <property type="gene ID" value="SCUD_0001613301"/>
</dbReference>
<reference evidence="1 2" key="2">
    <citation type="submission" date="2018-11" db="EMBL/GenBank/DDBJ databases">
        <authorList>
            <consortium name="Pathogen Informatics"/>
        </authorList>
    </citation>
    <scope>NUCLEOTIDE SEQUENCE [LARGE SCALE GENOMIC DNA]</scope>
    <source>
        <strain evidence="1">Dakar</strain>
        <strain evidence="2">Dakar, Senegal</strain>
    </source>
</reference>
<evidence type="ECO:0000313" key="2">
    <source>
        <dbReference type="Proteomes" id="UP000279833"/>
    </source>
</evidence>
<organism evidence="3">
    <name type="scientific">Schistosoma curassoni</name>
    <dbReference type="NCBI Taxonomy" id="6186"/>
    <lineage>
        <taxon>Eukaryota</taxon>
        <taxon>Metazoa</taxon>
        <taxon>Spiralia</taxon>
        <taxon>Lophotrochozoa</taxon>
        <taxon>Platyhelminthes</taxon>
        <taxon>Trematoda</taxon>
        <taxon>Digenea</taxon>
        <taxon>Strigeidida</taxon>
        <taxon>Schistosomatoidea</taxon>
        <taxon>Schistosomatidae</taxon>
        <taxon>Schistosoma</taxon>
    </lineage>
</organism>
<dbReference type="Proteomes" id="UP000279833">
    <property type="component" value="Unassembled WGS sequence"/>
</dbReference>
<accession>A0A183KM60</accession>
<sequence>MQYMLCLDKLVHSEHLDLKQNLIDYQLDSNFHLRR</sequence>
<dbReference type="AlphaFoldDB" id="A0A183KM60"/>
<name>A0A183KM60_9TREM</name>
<reference evidence="3" key="1">
    <citation type="submission" date="2016-06" db="UniProtKB">
        <authorList>
            <consortium name="WormBaseParasite"/>
        </authorList>
    </citation>
    <scope>IDENTIFICATION</scope>
</reference>
<dbReference type="EMBL" id="UZAK01038351">
    <property type="protein sequence ID" value="VDP60912.1"/>
    <property type="molecule type" value="Genomic_DNA"/>
</dbReference>
<keyword evidence="2" id="KW-1185">Reference proteome</keyword>
<gene>
    <name evidence="1" type="ORF">SCUD_LOCUS16130</name>
</gene>